<dbReference type="AlphaFoldDB" id="A0A2S8GHZ4"/>
<organism evidence="2 3">
    <name type="scientific">Blastopirellula marina</name>
    <dbReference type="NCBI Taxonomy" id="124"/>
    <lineage>
        <taxon>Bacteria</taxon>
        <taxon>Pseudomonadati</taxon>
        <taxon>Planctomycetota</taxon>
        <taxon>Planctomycetia</taxon>
        <taxon>Pirellulales</taxon>
        <taxon>Pirellulaceae</taxon>
        <taxon>Blastopirellula</taxon>
    </lineage>
</organism>
<reference evidence="2 3" key="1">
    <citation type="submission" date="2018-02" db="EMBL/GenBank/DDBJ databases">
        <title>Comparative genomes isolates from brazilian mangrove.</title>
        <authorList>
            <person name="Araujo J.E."/>
            <person name="Taketani R.G."/>
            <person name="Silva M.C.P."/>
            <person name="Loureco M.V."/>
            <person name="Andreote F.D."/>
        </authorList>
    </citation>
    <scope>NUCLEOTIDE SEQUENCE [LARGE SCALE GENOMIC DNA]</scope>
    <source>
        <strain evidence="2 3">Nap-Phe MGV</strain>
    </source>
</reference>
<dbReference type="RefSeq" id="WP_105337472.1">
    <property type="nucleotide sequence ID" value="NZ_PUHZ01000021.1"/>
</dbReference>
<protein>
    <submittedName>
        <fullName evidence="2">Uncharacterized protein</fullName>
    </submittedName>
</protein>
<gene>
    <name evidence="2" type="ORF">C5Y93_21285</name>
</gene>
<name>A0A2S8GHZ4_9BACT</name>
<dbReference type="Proteomes" id="UP000237819">
    <property type="component" value="Unassembled WGS sequence"/>
</dbReference>
<keyword evidence="1" id="KW-0472">Membrane</keyword>
<evidence type="ECO:0000313" key="3">
    <source>
        <dbReference type="Proteomes" id="UP000237819"/>
    </source>
</evidence>
<dbReference type="OrthoDB" id="9884788at2"/>
<dbReference type="EMBL" id="PUHZ01000021">
    <property type="protein sequence ID" value="PQO44073.1"/>
    <property type="molecule type" value="Genomic_DNA"/>
</dbReference>
<accession>A0A2S8GHZ4</accession>
<evidence type="ECO:0000313" key="2">
    <source>
        <dbReference type="EMBL" id="PQO44073.1"/>
    </source>
</evidence>
<comment type="caution">
    <text evidence="2">The sequence shown here is derived from an EMBL/GenBank/DDBJ whole genome shotgun (WGS) entry which is preliminary data.</text>
</comment>
<keyword evidence="1" id="KW-1133">Transmembrane helix</keyword>
<sequence length="215" mass="23627">MEDAESKSKEPAACLTFRGQAGFFGLIATVFSLPIPVVLFFVLQSVLGGDTTEELPQNGPLQGMVLFLVFLLLAAFCWRLAWLRMRPLLRVGREGIEANLGVAIVRNSPTRWLAAFGLLRCEKGWIPWYEVRTLEARAKVTEFAARQGVNGGLVIEGTILPKRGDSPNPAGVPLGTALAIITMEFPSTPVRVAEKIRPYLDDPELRKTLSSLFES</sequence>
<feature type="transmembrane region" description="Helical" evidence="1">
    <location>
        <begin position="63"/>
        <end position="83"/>
    </location>
</feature>
<feature type="transmembrane region" description="Helical" evidence="1">
    <location>
        <begin position="21"/>
        <end position="43"/>
    </location>
</feature>
<evidence type="ECO:0000256" key="1">
    <source>
        <dbReference type="SAM" id="Phobius"/>
    </source>
</evidence>
<keyword evidence="1" id="KW-0812">Transmembrane</keyword>
<proteinExistence type="predicted"/>